<evidence type="ECO:0000313" key="2">
    <source>
        <dbReference type="EMBL" id="KAJ3515054.1"/>
    </source>
</evidence>
<organism evidence="2 3">
    <name type="scientific">Agrocybe chaxingu</name>
    <dbReference type="NCBI Taxonomy" id="84603"/>
    <lineage>
        <taxon>Eukaryota</taxon>
        <taxon>Fungi</taxon>
        <taxon>Dikarya</taxon>
        <taxon>Basidiomycota</taxon>
        <taxon>Agaricomycotina</taxon>
        <taxon>Agaricomycetes</taxon>
        <taxon>Agaricomycetidae</taxon>
        <taxon>Agaricales</taxon>
        <taxon>Agaricineae</taxon>
        <taxon>Strophariaceae</taxon>
        <taxon>Agrocybe</taxon>
    </lineage>
</organism>
<feature type="domain" description="BTB" evidence="1">
    <location>
        <begin position="104"/>
        <end position="135"/>
    </location>
</feature>
<dbReference type="OrthoDB" id="3238622at2759"/>
<accession>A0A9W8MYZ3</accession>
<protein>
    <recommendedName>
        <fullName evidence="1">BTB domain-containing protein</fullName>
    </recommendedName>
</protein>
<evidence type="ECO:0000313" key="3">
    <source>
        <dbReference type="Proteomes" id="UP001148786"/>
    </source>
</evidence>
<evidence type="ECO:0000259" key="1">
    <source>
        <dbReference type="PROSITE" id="PS50097"/>
    </source>
</evidence>
<dbReference type="InterPro" id="IPR000210">
    <property type="entry name" value="BTB/POZ_dom"/>
</dbReference>
<dbReference type="Proteomes" id="UP001148786">
    <property type="component" value="Unassembled WGS sequence"/>
</dbReference>
<keyword evidence="3" id="KW-1185">Reference proteome</keyword>
<sequence>MKAAADSYDQMGRSSVSISHPYAKVLRSGIYDQEHSSYHHLRGCPIRMRTAPTPPLQVLPSPPFTMAAATISTIITLPNLPKVIHIRADDPGAQYHPLFSLPDADVVLRSLQGTLYRVHSFTLRMTSGFFETMFSLPQPKTHRPRRDNLDTTKTEAYPDALDVYENDFPLERLLRLISGLPVPRWETMDEIERVLSLAEKWDTPGPIASIRSALNSHRFLHDHPLRCYALATHFGWKQEAKLASTHTLTLNLYDSAHSSIIDRLSSKDLLLLLNLHRRRRDMFRELLNSPERFAAGNSSPYHCNRCGVTELDNHTWRVFKSAMFVEMERRPLGDTLGLTVGEAAGWPEAIACWEAQCTKEGCGGLNYDRIATLRQIRACISLLPLTIED</sequence>
<dbReference type="InterPro" id="IPR011333">
    <property type="entry name" value="SKP1/BTB/POZ_sf"/>
</dbReference>
<dbReference type="PROSITE" id="PS50097">
    <property type="entry name" value="BTB"/>
    <property type="match status" value="1"/>
</dbReference>
<proteinExistence type="predicted"/>
<dbReference type="AlphaFoldDB" id="A0A9W8MYZ3"/>
<comment type="caution">
    <text evidence="2">The sequence shown here is derived from an EMBL/GenBank/DDBJ whole genome shotgun (WGS) entry which is preliminary data.</text>
</comment>
<dbReference type="EMBL" id="JANKHO010000115">
    <property type="protein sequence ID" value="KAJ3515054.1"/>
    <property type="molecule type" value="Genomic_DNA"/>
</dbReference>
<name>A0A9W8MYZ3_9AGAR</name>
<dbReference type="Gene3D" id="3.30.710.10">
    <property type="entry name" value="Potassium Channel Kv1.1, Chain A"/>
    <property type="match status" value="1"/>
</dbReference>
<reference evidence="2" key="1">
    <citation type="submission" date="2022-07" db="EMBL/GenBank/DDBJ databases">
        <title>Genome Sequence of Agrocybe chaxingu.</title>
        <authorList>
            <person name="Buettner E."/>
        </authorList>
    </citation>
    <scope>NUCLEOTIDE SEQUENCE</scope>
    <source>
        <strain evidence="2">MP-N11</strain>
    </source>
</reference>
<gene>
    <name evidence="2" type="ORF">NLJ89_g1999</name>
</gene>